<sequence length="38" mass="3981">MQDFLAILSYQPRAALRDAVALAGLTGALFAALHAPLL</sequence>
<dbReference type="AlphaFoldDB" id="A0A2T0X879"/>
<keyword evidence="3" id="KW-1185">Reference proteome</keyword>
<proteinExistence type="predicted"/>
<reference evidence="2 3" key="1">
    <citation type="submission" date="2018-03" db="EMBL/GenBank/DDBJ databases">
        <title>Genomic Encyclopedia of Archaeal and Bacterial Type Strains, Phase II (KMG-II): from individual species to whole genera.</title>
        <authorList>
            <person name="Goeker M."/>
        </authorList>
    </citation>
    <scope>NUCLEOTIDE SEQUENCE [LARGE SCALE GENOMIC DNA]</scope>
    <source>
        <strain evidence="2 3">DSM 29318</strain>
    </source>
</reference>
<evidence type="ECO:0000313" key="3">
    <source>
        <dbReference type="Proteomes" id="UP000238801"/>
    </source>
</evidence>
<dbReference type="EMBL" id="PVTT01000001">
    <property type="protein sequence ID" value="PRY95105.1"/>
    <property type="molecule type" value="Genomic_DNA"/>
</dbReference>
<organism evidence="2 3">
    <name type="scientific">Hasllibacter halocynthiae</name>
    <dbReference type="NCBI Taxonomy" id="595589"/>
    <lineage>
        <taxon>Bacteria</taxon>
        <taxon>Pseudomonadati</taxon>
        <taxon>Pseudomonadota</taxon>
        <taxon>Alphaproteobacteria</taxon>
        <taxon>Rhodobacterales</taxon>
        <taxon>Roseobacteraceae</taxon>
        <taxon>Hasllibacter</taxon>
    </lineage>
</organism>
<evidence type="ECO:0000256" key="1">
    <source>
        <dbReference type="SAM" id="Phobius"/>
    </source>
</evidence>
<dbReference type="Proteomes" id="UP000238801">
    <property type="component" value="Unassembled WGS sequence"/>
</dbReference>
<keyword evidence="1" id="KW-0472">Membrane</keyword>
<gene>
    <name evidence="2" type="ORF">BCF33_0718</name>
</gene>
<evidence type="ECO:0000313" key="2">
    <source>
        <dbReference type="EMBL" id="PRY95105.1"/>
    </source>
</evidence>
<keyword evidence="1" id="KW-1133">Transmembrane helix</keyword>
<accession>A0A2T0X879</accession>
<keyword evidence="1" id="KW-0812">Transmembrane</keyword>
<feature type="transmembrane region" description="Helical" evidence="1">
    <location>
        <begin position="20"/>
        <end position="37"/>
    </location>
</feature>
<comment type="caution">
    <text evidence="2">The sequence shown here is derived from an EMBL/GenBank/DDBJ whole genome shotgun (WGS) entry which is preliminary data.</text>
</comment>
<protein>
    <submittedName>
        <fullName evidence="2">Uncharacterized protein</fullName>
    </submittedName>
</protein>
<name>A0A2T0X879_9RHOB</name>